<accession>A0ABN8PAX6</accession>
<reference evidence="2 3" key="1">
    <citation type="submission" date="2022-05" db="EMBL/GenBank/DDBJ databases">
        <authorList>
            <consortium name="Genoscope - CEA"/>
            <person name="William W."/>
        </authorList>
    </citation>
    <scope>NUCLEOTIDE SEQUENCE [LARGE SCALE GENOMIC DNA]</scope>
</reference>
<feature type="region of interest" description="Disordered" evidence="1">
    <location>
        <begin position="1"/>
        <end position="26"/>
    </location>
</feature>
<evidence type="ECO:0000313" key="2">
    <source>
        <dbReference type="EMBL" id="CAH3139621.1"/>
    </source>
</evidence>
<name>A0ABN8PAX6_9CNID</name>
<dbReference type="Proteomes" id="UP001159405">
    <property type="component" value="Unassembled WGS sequence"/>
</dbReference>
<evidence type="ECO:0000256" key="1">
    <source>
        <dbReference type="SAM" id="MobiDB-lite"/>
    </source>
</evidence>
<protein>
    <submittedName>
        <fullName evidence="2">Uncharacterized protein</fullName>
    </submittedName>
</protein>
<feature type="compositionally biased region" description="Acidic residues" evidence="1">
    <location>
        <begin position="248"/>
        <end position="257"/>
    </location>
</feature>
<evidence type="ECO:0000313" key="3">
    <source>
        <dbReference type="Proteomes" id="UP001159405"/>
    </source>
</evidence>
<organism evidence="2 3">
    <name type="scientific">Porites lobata</name>
    <dbReference type="NCBI Taxonomy" id="104759"/>
    <lineage>
        <taxon>Eukaryota</taxon>
        <taxon>Metazoa</taxon>
        <taxon>Cnidaria</taxon>
        <taxon>Anthozoa</taxon>
        <taxon>Hexacorallia</taxon>
        <taxon>Scleractinia</taxon>
        <taxon>Fungiina</taxon>
        <taxon>Poritidae</taxon>
        <taxon>Porites</taxon>
    </lineage>
</organism>
<feature type="region of interest" description="Disordered" evidence="1">
    <location>
        <begin position="247"/>
        <end position="314"/>
    </location>
</feature>
<feature type="compositionally biased region" description="Basic and acidic residues" evidence="1">
    <location>
        <begin position="1"/>
        <end position="16"/>
    </location>
</feature>
<sequence>MHPKDSLHTTRNEKGSVKGNCSGSGSKQTTLLMKDGAVSIGPALECEGLISFAHDVINNGIVELKAFFIKHFPKVKYISSKAVRLLMQLPLIVMEIAPEGPGSKRLYATEFQPGVDAQRFVVIMRQFLHSKKANVREKLPSRQKINALCELATTETDRLLLKMIACSELSAKEARKRYGVQNLGEKQRKIEETLRRASEIKQTVAELARVKEKALLRTIGFDYESSDSEDESTDLGEVQDVQWISSEDATEDEEEFPLSDQLHSNKGQHDTDSSDHGSSFVKVAQENAVSKEKGTSDRGMFDPDDTDILKNPTVNPAPSRETLLLILRENNLNWFTFVAELKNMLPTDNPEVLNQILVDFADFIPYSDLSTAEEQLIEISRQAYLEIQRKQSLGNTIFETDSESDDGDWCEINDICSDEAKEKVQQERKKIKMAAKRETSKLIAKRSPS</sequence>
<keyword evidence="3" id="KW-1185">Reference proteome</keyword>
<dbReference type="EMBL" id="CALNXK010000063">
    <property type="protein sequence ID" value="CAH3139621.1"/>
    <property type="molecule type" value="Genomic_DNA"/>
</dbReference>
<gene>
    <name evidence="2" type="ORF">PLOB_00040722</name>
</gene>
<comment type="caution">
    <text evidence="2">The sequence shown here is derived from an EMBL/GenBank/DDBJ whole genome shotgun (WGS) entry which is preliminary data.</text>
</comment>
<proteinExistence type="predicted"/>
<feature type="compositionally biased region" description="Basic and acidic residues" evidence="1">
    <location>
        <begin position="289"/>
        <end position="301"/>
    </location>
</feature>